<comment type="caution">
    <text evidence="1">The sequence shown here is derived from an EMBL/GenBank/DDBJ whole genome shotgun (WGS) entry which is preliminary data.</text>
</comment>
<name>H0FBV2_9BURK</name>
<keyword evidence="2" id="KW-1185">Reference proteome</keyword>
<dbReference type="Proteomes" id="UP000003113">
    <property type="component" value="Unassembled WGS sequence"/>
</dbReference>
<evidence type="ECO:0000313" key="2">
    <source>
        <dbReference type="Proteomes" id="UP000003113"/>
    </source>
</evidence>
<organism evidence="1 2">
    <name type="scientific">Achromobacter arsenitoxydans SY8</name>
    <dbReference type="NCBI Taxonomy" id="477184"/>
    <lineage>
        <taxon>Bacteria</taxon>
        <taxon>Pseudomonadati</taxon>
        <taxon>Pseudomonadota</taxon>
        <taxon>Betaproteobacteria</taxon>
        <taxon>Burkholderiales</taxon>
        <taxon>Alcaligenaceae</taxon>
        <taxon>Achromobacter</taxon>
    </lineage>
</organism>
<proteinExistence type="predicted"/>
<evidence type="ECO:0000313" key="1">
    <source>
        <dbReference type="EMBL" id="EHK64228.1"/>
    </source>
</evidence>
<accession>H0FBV2</accession>
<dbReference type="EMBL" id="AGUF01000067">
    <property type="protein sequence ID" value="EHK64228.1"/>
    <property type="molecule type" value="Genomic_DNA"/>
</dbReference>
<reference evidence="1 2" key="1">
    <citation type="journal article" date="2012" name="J. Bacteriol.">
        <title>Genome sequence of the highly efficient arsenite-oxidizing bacterium Achromobacter arsenitoxydans SY8.</title>
        <authorList>
            <person name="Li X."/>
            <person name="Hu Y."/>
            <person name="Gong J."/>
            <person name="Lin Y."/>
            <person name="Johnstone L."/>
            <person name="Rensing C."/>
            <person name="Wang G."/>
        </authorList>
    </citation>
    <scope>NUCLEOTIDE SEQUENCE [LARGE SCALE GENOMIC DNA]</scope>
    <source>
        <strain evidence="1 2">SY8</strain>
    </source>
</reference>
<dbReference type="AlphaFoldDB" id="H0FBV2"/>
<protein>
    <submittedName>
        <fullName evidence="1">Uncharacterized protein</fullName>
    </submittedName>
</protein>
<gene>
    <name evidence="1" type="ORF">KYC_21296</name>
</gene>
<sequence>MADPDPYEEPALSLGEDDALDELEEAGALVEREPPVLAHAARVATSRKGISLRIM</sequence>